<organism evidence="12 13">
    <name type="scientific">Pseudorhodoferax soli</name>
    <dbReference type="NCBI Taxonomy" id="545864"/>
    <lineage>
        <taxon>Bacteria</taxon>
        <taxon>Pseudomonadati</taxon>
        <taxon>Pseudomonadota</taxon>
        <taxon>Betaproteobacteria</taxon>
        <taxon>Burkholderiales</taxon>
        <taxon>Comamonadaceae</taxon>
    </lineage>
</organism>
<dbReference type="SUPFAM" id="SSF52172">
    <property type="entry name" value="CheY-like"/>
    <property type="match status" value="1"/>
</dbReference>
<gene>
    <name evidence="12" type="ORF">DES41_103418</name>
</gene>
<comment type="catalytic activity">
    <reaction evidence="1">
        <text>ATP + protein L-histidine = ADP + protein N-phospho-L-histidine.</text>
        <dbReference type="EC" id="2.7.13.3"/>
    </reaction>
</comment>
<comment type="subcellular location">
    <subcellularLocation>
        <location evidence="2">Cell inner membrane</location>
        <topology evidence="2">Multi-pass membrane protein</topology>
    </subcellularLocation>
</comment>
<dbReference type="InterPro" id="IPR001789">
    <property type="entry name" value="Sig_transdc_resp-reg_receiver"/>
</dbReference>
<dbReference type="InterPro" id="IPR036890">
    <property type="entry name" value="HATPase_C_sf"/>
</dbReference>
<dbReference type="NCBIfam" id="TIGR00229">
    <property type="entry name" value="sensory_box"/>
    <property type="match status" value="1"/>
</dbReference>
<dbReference type="SUPFAM" id="SSF55874">
    <property type="entry name" value="ATPase domain of HSP90 chaperone/DNA topoisomerase II/histidine kinase"/>
    <property type="match status" value="1"/>
</dbReference>
<dbReference type="FunFam" id="3.30.565.10:FF:000006">
    <property type="entry name" value="Sensor histidine kinase WalK"/>
    <property type="match status" value="1"/>
</dbReference>
<feature type="modified residue" description="4-aspartylphosphate" evidence="7">
    <location>
        <position position="615"/>
    </location>
</feature>
<dbReference type="GO" id="GO:0000155">
    <property type="term" value="F:phosphorelay sensor kinase activity"/>
    <property type="evidence" value="ECO:0007669"/>
    <property type="project" value="InterPro"/>
</dbReference>
<evidence type="ECO:0000256" key="4">
    <source>
        <dbReference type="ARBA" id="ARBA00022553"/>
    </source>
</evidence>
<evidence type="ECO:0000313" key="12">
    <source>
        <dbReference type="EMBL" id="RCW72811.1"/>
    </source>
</evidence>
<dbReference type="SMART" id="SM00388">
    <property type="entry name" value="HisKA"/>
    <property type="match status" value="1"/>
</dbReference>
<feature type="domain" description="Response regulatory" evidence="9">
    <location>
        <begin position="566"/>
        <end position="682"/>
    </location>
</feature>
<dbReference type="SMART" id="SM00387">
    <property type="entry name" value="HATPase_c"/>
    <property type="match status" value="1"/>
</dbReference>
<dbReference type="RefSeq" id="WP_114468205.1">
    <property type="nucleotide sequence ID" value="NZ_QPJK01000003.1"/>
</dbReference>
<dbReference type="InterPro" id="IPR011006">
    <property type="entry name" value="CheY-like_superfamily"/>
</dbReference>
<dbReference type="CDD" id="cd17580">
    <property type="entry name" value="REC_2_DhkD-like"/>
    <property type="match status" value="1"/>
</dbReference>
<dbReference type="SMART" id="SM00091">
    <property type="entry name" value="PAS"/>
    <property type="match status" value="1"/>
</dbReference>
<keyword evidence="6" id="KW-0418">Kinase</keyword>
<protein>
    <recommendedName>
        <fullName evidence="3">histidine kinase</fullName>
        <ecNumber evidence="3">2.7.13.3</ecNumber>
    </recommendedName>
</protein>
<dbReference type="CDD" id="cd00130">
    <property type="entry name" value="PAS"/>
    <property type="match status" value="1"/>
</dbReference>
<dbReference type="SMART" id="SM00448">
    <property type="entry name" value="REC"/>
    <property type="match status" value="1"/>
</dbReference>
<dbReference type="Gene3D" id="3.30.450.20">
    <property type="entry name" value="PAS domain"/>
    <property type="match status" value="1"/>
</dbReference>
<dbReference type="InterPro" id="IPR003594">
    <property type="entry name" value="HATPase_dom"/>
</dbReference>
<evidence type="ECO:0000256" key="7">
    <source>
        <dbReference type="PROSITE-ProRule" id="PRU00169"/>
    </source>
</evidence>
<evidence type="ECO:0000256" key="3">
    <source>
        <dbReference type="ARBA" id="ARBA00012438"/>
    </source>
</evidence>
<dbReference type="SUPFAM" id="SSF55781">
    <property type="entry name" value="GAF domain-like"/>
    <property type="match status" value="1"/>
</dbReference>
<feature type="domain" description="Histidine kinase" evidence="8">
    <location>
        <begin position="329"/>
        <end position="546"/>
    </location>
</feature>
<accession>A0A368XXU3</accession>
<dbReference type="PANTHER" id="PTHR43547:SF2">
    <property type="entry name" value="HYBRID SIGNAL TRANSDUCTION HISTIDINE KINASE C"/>
    <property type="match status" value="1"/>
</dbReference>
<dbReference type="InterPro" id="IPR003661">
    <property type="entry name" value="HisK_dim/P_dom"/>
</dbReference>
<dbReference type="Pfam" id="PF08447">
    <property type="entry name" value="PAS_3"/>
    <property type="match status" value="1"/>
</dbReference>
<evidence type="ECO:0000313" key="13">
    <source>
        <dbReference type="Proteomes" id="UP000252884"/>
    </source>
</evidence>
<dbReference type="InterPro" id="IPR013655">
    <property type="entry name" value="PAS_fold_3"/>
</dbReference>
<dbReference type="PROSITE" id="PS50113">
    <property type="entry name" value="PAC"/>
    <property type="match status" value="1"/>
</dbReference>
<keyword evidence="13" id="KW-1185">Reference proteome</keyword>
<dbReference type="Proteomes" id="UP000252884">
    <property type="component" value="Unassembled WGS sequence"/>
</dbReference>
<dbReference type="InterPro" id="IPR036097">
    <property type="entry name" value="HisK_dim/P_sf"/>
</dbReference>
<dbReference type="Pfam" id="PF01590">
    <property type="entry name" value="GAF"/>
    <property type="match status" value="1"/>
</dbReference>
<dbReference type="AlphaFoldDB" id="A0A368XXU3"/>
<dbReference type="InterPro" id="IPR000700">
    <property type="entry name" value="PAS-assoc_C"/>
</dbReference>
<keyword evidence="5" id="KW-0808">Transferase</keyword>
<dbReference type="Pfam" id="PF02518">
    <property type="entry name" value="HATPase_c"/>
    <property type="match status" value="1"/>
</dbReference>
<dbReference type="Pfam" id="PF00512">
    <property type="entry name" value="HisKA"/>
    <property type="match status" value="1"/>
</dbReference>
<dbReference type="SUPFAM" id="SSF47384">
    <property type="entry name" value="Homodimeric domain of signal transducing histidine kinase"/>
    <property type="match status" value="1"/>
</dbReference>
<dbReference type="InterPro" id="IPR003018">
    <property type="entry name" value="GAF"/>
</dbReference>
<dbReference type="PROSITE" id="PS50112">
    <property type="entry name" value="PAS"/>
    <property type="match status" value="1"/>
</dbReference>
<sequence length="698" mass="75587">MNAPSAGDAHSDMSLEDREEQLRLAVEAAEVGLWDVDVVTGTLYWPARVKAMFGISAHAAATLDDFVAGVHPDDRPAVVQAFAEAQDPGLRAIYDVEYRTVGKEDGRVRWVAAKGRGLFDEAGVCRRAIGTAIDITLRKEAEALQRIAQQRLHVLDSIERATRMLTDPGEVMQVTTRLLGQNLGATRCAYADVEPDNNRFTIRSDWSRPGVPSSAGAYTLDLFGPQATSNLRNGRHLVVHDVDAELGDEGGGRMFNAIGIKAIVCAGLVKAGRLVAMMAVHQAHPRRWTEDDLRIITDVVDRCWVHIERVRDAAALRDQDRRKDEFLATLAHELRNPIAPMLFSLALLQRTQAAEDQARSRAVIERQARHLVRLIDDLLDVSRINRGLVELKREVVALGPLVAQALEAVTPAMERARHRLSVQIADAPAWIDADPARVVQAVTNLLTNAAKYTPDQGEIRLSVSLADDKAHIALADNGLGIDPADHDRVFEMFTQLPHTGKKAHGGLGIGLSLVKRLVDMHGGAVGVRSAGLHQGSTFWIELPLTAAPQAAAAAEGARGNAQPKGRVLVVEDNVDGLAALVELIETEGHAVRGAPDGPSALQTAAQWRPDIVLLDLGLPQMDGYEVAARMRQDLGLAQARIVALTGWGTRRDREKTAAAGFDAHLTKPVAPDDLLELLGRWLTPEPSAASALRHDGPA</sequence>
<dbReference type="Gene3D" id="3.30.565.10">
    <property type="entry name" value="Histidine kinase-like ATPase, C-terminal domain"/>
    <property type="match status" value="1"/>
</dbReference>
<evidence type="ECO:0000256" key="5">
    <source>
        <dbReference type="ARBA" id="ARBA00022679"/>
    </source>
</evidence>
<dbReference type="Gene3D" id="1.10.287.130">
    <property type="match status" value="1"/>
</dbReference>
<reference evidence="12 13" key="1">
    <citation type="submission" date="2018-07" db="EMBL/GenBank/DDBJ databases">
        <title>Genomic Encyclopedia of Type Strains, Phase IV (KMG-IV): sequencing the most valuable type-strain genomes for metagenomic binning, comparative biology and taxonomic classification.</title>
        <authorList>
            <person name="Goeker M."/>
        </authorList>
    </citation>
    <scope>NUCLEOTIDE SEQUENCE [LARGE SCALE GENOMIC DNA]</scope>
    <source>
        <strain evidence="12 13">DSM 21634</strain>
    </source>
</reference>
<evidence type="ECO:0000259" key="9">
    <source>
        <dbReference type="PROSITE" id="PS50110"/>
    </source>
</evidence>
<dbReference type="Gene3D" id="2.10.70.100">
    <property type="match status" value="1"/>
</dbReference>
<dbReference type="SUPFAM" id="SSF55785">
    <property type="entry name" value="PYP-like sensor domain (PAS domain)"/>
    <property type="match status" value="1"/>
</dbReference>
<evidence type="ECO:0000256" key="2">
    <source>
        <dbReference type="ARBA" id="ARBA00004429"/>
    </source>
</evidence>
<evidence type="ECO:0000259" key="8">
    <source>
        <dbReference type="PROSITE" id="PS50109"/>
    </source>
</evidence>
<dbReference type="GO" id="GO:0005886">
    <property type="term" value="C:plasma membrane"/>
    <property type="evidence" value="ECO:0007669"/>
    <property type="project" value="UniProtKB-SubCell"/>
</dbReference>
<dbReference type="PROSITE" id="PS50110">
    <property type="entry name" value="RESPONSE_REGULATORY"/>
    <property type="match status" value="1"/>
</dbReference>
<dbReference type="PROSITE" id="PS50109">
    <property type="entry name" value="HIS_KIN"/>
    <property type="match status" value="1"/>
</dbReference>
<dbReference type="InterPro" id="IPR005467">
    <property type="entry name" value="His_kinase_dom"/>
</dbReference>
<dbReference type="SMART" id="SM00065">
    <property type="entry name" value="GAF"/>
    <property type="match status" value="1"/>
</dbReference>
<dbReference type="InterPro" id="IPR029016">
    <property type="entry name" value="GAF-like_dom_sf"/>
</dbReference>
<dbReference type="Pfam" id="PF00072">
    <property type="entry name" value="Response_reg"/>
    <property type="match status" value="1"/>
</dbReference>
<evidence type="ECO:0000256" key="1">
    <source>
        <dbReference type="ARBA" id="ARBA00000085"/>
    </source>
</evidence>
<evidence type="ECO:0000256" key="6">
    <source>
        <dbReference type="ARBA" id="ARBA00022777"/>
    </source>
</evidence>
<dbReference type="PRINTS" id="PR00344">
    <property type="entry name" value="BCTRLSENSOR"/>
</dbReference>
<dbReference type="PANTHER" id="PTHR43547">
    <property type="entry name" value="TWO-COMPONENT HISTIDINE KINASE"/>
    <property type="match status" value="1"/>
</dbReference>
<comment type="caution">
    <text evidence="12">The sequence shown here is derived from an EMBL/GenBank/DDBJ whole genome shotgun (WGS) entry which is preliminary data.</text>
</comment>
<feature type="domain" description="PAS" evidence="10">
    <location>
        <begin position="18"/>
        <end position="89"/>
    </location>
</feature>
<dbReference type="EC" id="2.7.13.3" evidence="3"/>
<evidence type="ECO:0000259" key="10">
    <source>
        <dbReference type="PROSITE" id="PS50112"/>
    </source>
</evidence>
<feature type="domain" description="PAC" evidence="11">
    <location>
        <begin position="94"/>
        <end position="147"/>
    </location>
</feature>
<dbReference type="CDD" id="cd00082">
    <property type="entry name" value="HisKA"/>
    <property type="match status" value="1"/>
</dbReference>
<evidence type="ECO:0000259" key="11">
    <source>
        <dbReference type="PROSITE" id="PS50113"/>
    </source>
</evidence>
<dbReference type="InterPro" id="IPR000014">
    <property type="entry name" value="PAS"/>
</dbReference>
<proteinExistence type="predicted"/>
<dbReference type="InterPro" id="IPR004358">
    <property type="entry name" value="Sig_transdc_His_kin-like_C"/>
</dbReference>
<dbReference type="OrthoDB" id="8552871at2"/>
<dbReference type="Gene3D" id="3.40.50.2300">
    <property type="match status" value="1"/>
</dbReference>
<dbReference type="Gene3D" id="3.30.450.40">
    <property type="match status" value="1"/>
</dbReference>
<keyword evidence="4 7" id="KW-0597">Phosphoprotein</keyword>
<dbReference type="EMBL" id="QPJK01000003">
    <property type="protein sequence ID" value="RCW72811.1"/>
    <property type="molecule type" value="Genomic_DNA"/>
</dbReference>
<name>A0A368XXU3_9BURK</name>
<dbReference type="InterPro" id="IPR035965">
    <property type="entry name" value="PAS-like_dom_sf"/>
</dbReference>